<name>A0A2U1J799_SMIAN</name>
<reference evidence="3 4" key="1">
    <citation type="journal article" date="2018" name="MBio">
        <title>Comparative Genomics Reveals the Core Gene Toolbox for the Fungus-Insect Symbiosis.</title>
        <authorList>
            <person name="Wang Y."/>
            <person name="Stata M."/>
            <person name="Wang W."/>
            <person name="Stajich J.E."/>
            <person name="White M.M."/>
            <person name="Moncalvo J.M."/>
        </authorList>
    </citation>
    <scope>NUCLEOTIDE SEQUENCE [LARGE SCALE GENOMIC DNA]</scope>
    <source>
        <strain evidence="3 4">AUS-126-30</strain>
    </source>
</reference>
<protein>
    <recommendedName>
        <fullName evidence="2">PCI domain-containing protein</fullName>
    </recommendedName>
</protein>
<dbReference type="Gene3D" id="1.25.40.570">
    <property type="match status" value="1"/>
</dbReference>
<gene>
    <name evidence="3" type="ORF">BB558_003089</name>
</gene>
<dbReference type="InterPro" id="IPR036390">
    <property type="entry name" value="WH_DNA-bd_sf"/>
</dbReference>
<dbReference type="Proteomes" id="UP000245591">
    <property type="component" value="Unassembled WGS sequence"/>
</dbReference>
<dbReference type="SUPFAM" id="SSF46785">
    <property type="entry name" value="Winged helix' DNA-binding domain"/>
    <property type="match status" value="1"/>
</dbReference>
<feature type="domain" description="PCI" evidence="2">
    <location>
        <begin position="220"/>
        <end position="389"/>
    </location>
</feature>
<organism evidence="3 4">
    <name type="scientific">Smittium angustum</name>
    <dbReference type="NCBI Taxonomy" id="133377"/>
    <lineage>
        <taxon>Eukaryota</taxon>
        <taxon>Fungi</taxon>
        <taxon>Fungi incertae sedis</taxon>
        <taxon>Zoopagomycota</taxon>
        <taxon>Kickxellomycotina</taxon>
        <taxon>Harpellomycetes</taxon>
        <taxon>Harpellales</taxon>
        <taxon>Legeriomycetaceae</taxon>
        <taxon>Smittium</taxon>
    </lineage>
</organism>
<dbReference type="InterPro" id="IPR050871">
    <property type="entry name" value="26S_Proteasome/COP9_Components"/>
</dbReference>
<dbReference type="SMART" id="SM00753">
    <property type="entry name" value="PAM"/>
    <property type="match status" value="1"/>
</dbReference>
<evidence type="ECO:0000259" key="2">
    <source>
        <dbReference type="PROSITE" id="PS50250"/>
    </source>
</evidence>
<dbReference type="PROSITE" id="PS50005">
    <property type="entry name" value="TPR"/>
    <property type="match status" value="1"/>
</dbReference>
<dbReference type="EMBL" id="MBFU01000276">
    <property type="protein sequence ID" value="PWA00843.1"/>
    <property type="molecule type" value="Genomic_DNA"/>
</dbReference>
<evidence type="ECO:0000313" key="4">
    <source>
        <dbReference type="Proteomes" id="UP000245591"/>
    </source>
</evidence>
<dbReference type="Pfam" id="PF01399">
    <property type="entry name" value="PCI"/>
    <property type="match status" value="1"/>
</dbReference>
<dbReference type="AlphaFoldDB" id="A0A2U1J799"/>
<dbReference type="InterPro" id="IPR000717">
    <property type="entry name" value="PCI_dom"/>
</dbReference>
<dbReference type="PROSITE" id="PS50250">
    <property type="entry name" value="PCI"/>
    <property type="match status" value="1"/>
</dbReference>
<sequence length="410" mass="46979">MSDEDSFMYDDDEDYDFDYEDDEAAEDTEVAIENKYYTAKASKSSDPELAIQQLREVVQLESEKGEWGFKALKQITKIYLALKNFEKALETFDEVLTYVKSSVSRNHSEKSLNNMFEKFSALGGSKYLELVYQKALKVLKETKNEAKLKAVCTSNEDGSDSNKATQLMDIYGVELMMHLELKQYKEMEKVYMNCLKIKYAVPHPRLLGLIRECGGKMYMMKKNWEMALSDFFESFKSYDEAGMDNRIQVLKYLILVNMLSGSSISPFDSPETKPYENEPEIVVVAKLAAAYQSQNSKEFEKVLAASGKAILGDPFIQEYVIDIKNSMKSSMVVSIVKPFSRVKLEFLAELLNTDQESISELLALAIIEGKVNGKIDERQNIFVTTPMEKQSTQKYCGLENWANYIETRYF</sequence>
<proteinExistence type="predicted"/>
<keyword evidence="1" id="KW-0802">TPR repeat</keyword>
<dbReference type="InterPro" id="IPR011990">
    <property type="entry name" value="TPR-like_helical_dom_sf"/>
</dbReference>
<dbReference type="SMART" id="SM00088">
    <property type="entry name" value="PINT"/>
    <property type="match status" value="1"/>
</dbReference>
<dbReference type="SUPFAM" id="SSF48452">
    <property type="entry name" value="TPR-like"/>
    <property type="match status" value="1"/>
</dbReference>
<dbReference type="InterPro" id="IPR019734">
    <property type="entry name" value="TPR_rpt"/>
</dbReference>
<dbReference type="PANTHER" id="PTHR10678">
    <property type="entry name" value="26S PROTEASOME NON-ATPASE REGULATORY SUBUNIT 11/COP9 SIGNALOSOME COMPLEX SUBUNIT 2"/>
    <property type="match status" value="1"/>
</dbReference>
<comment type="caution">
    <text evidence="3">The sequence shown here is derived from an EMBL/GenBank/DDBJ whole genome shotgun (WGS) entry which is preliminary data.</text>
</comment>
<evidence type="ECO:0000256" key="1">
    <source>
        <dbReference type="PROSITE-ProRule" id="PRU00339"/>
    </source>
</evidence>
<evidence type="ECO:0000313" key="3">
    <source>
        <dbReference type="EMBL" id="PWA00843.1"/>
    </source>
</evidence>
<accession>A0A2U1J799</accession>
<keyword evidence="4" id="KW-1185">Reference proteome</keyword>
<feature type="repeat" description="TPR" evidence="1">
    <location>
        <begin position="69"/>
        <end position="102"/>
    </location>
</feature>